<evidence type="ECO:0000256" key="5">
    <source>
        <dbReference type="ARBA" id="ARBA00038303"/>
    </source>
</evidence>
<evidence type="ECO:0000256" key="2">
    <source>
        <dbReference type="ARBA" id="ARBA00022603"/>
    </source>
</evidence>
<dbReference type="NCBIfam" id="NF000985">
    <property type="entry name" value="PRK00103.1-3"/>
    <property type="match status" value="1"/>
</dbReference>
<comment type="similarity">
    <text evidence="5 6">Belongs to the RNA methyltransferase RlmH family.</text>
</comment>
<protein>
    <recommendedName>
        <fullName evidence="6">Ribosomal RNA large subunit methyltransferase H</fullName>
        <ecNumber evidence="6">2.1.1.177</ecNumber>
    </recommendedName>
    <alternativeName>
        <fullName evidence="6">23S rRNA (pseudouridine1915-N3)-methyltransferase</fullName>
    </alternativeName>
    <alternativeName>
        <fullName evidence="6">23S rRNA m3Psi1915 methyltransferase</fullName>
    </alternativeName>
    <alternativeName>
        <fullName evidence="6">rRNA (pseudouridine-N3-)-methyltransferase RlmH</fullName>
    </alternativeName>
</protein>
<dbReference type="InterPro" id="IPR029028">
    <property type="entry name" value="Alpha/beta_knot_MTases"/>
</dbReference>
<sequence>MFLHNMWICIVDMWIKPVDIMFVKWGSLVNIYIIAVGKLKEKYLKQGIEEYTKRLSSYAKIDIIEVADEKAPEQLSEQQMGLVKKKEGERILGKITDDMHVIALAIEGKMMSSEQFAQTLDRLATYGKSKVAFVIGGSLGLSDDVMKRANESLSFSKMTFPHQLMRLILTEQIYRAFRINRGEPYHK</sequence>
<reference evidence="7 8" key="1">
    <citation type="submission" date="2015-01" db="EMBL/GenBank/DDBJ databases">
        <title>Genome sequence of Anoxybacillus ayderensis strain AB04.</title>
        <authorList>
            <person name="Belduz A.O."/>
            <person name="Canakci S."/>
            <person name="Chan K.-G."/>
            <person name="Kahar U.M."/>
            <person name="Yaakob A.S."/>
            <person name="Chan C.S."/>
            <person name="Goh K.M."/>
        </authorList>
    </citation>
    <scope>NUCLEOTIDE SEQUENCE [LARGE SCALE GENOMIC DNA]</scope>
    <source>
        <strain evidence="7 8">AB04</strain>
    </source>
</reference>
<comment type="caution">
    <text evidence="7">The sequence shown here is derived from an EMBL/GenBank/DDBJ whole genome shotgun (WGS) entry which is preliminary data.</text>
</comment>
<accession>A0A0D0H004</accession>
<feature type="binding site" evidence="6">
    <location>
        <position position="104"/>
    </location>
    <ligand>
        <name>S-adenosyl-L-methionine</name>
        <dbReference type="ChEBI" id="CHEBI:59789"/>
    </ligand>
</feature>
<keyword evidence="8" id="KW-1185">Reference proteome</keyword>
<gene>
    <name evidence="6" type="primary">rlmH</name>
    <name evidence="7" type="ORF">JV16_01379</name>
</gene>
<dbReference type="PANTHER" id="PTHR33603">
    <property type="entry name" value="METHYLTRANSFERASE"/>
    <property type="match status" value="1"/>
</dbReference>
<feature type="binding site" evidence="6">
    <location>
        <position position="136"/>
    </location>
    <ligand>
        <name>S-adenosyl-L-methionine</name>
        <dbReference type="ChEBI" id="CHEBI:59789"/>
    </ligand>
</feature>
<dbReference type="NCBIfam" id="TIGR00246">
    <property type="entry name" value="tRNA_RlmH_YbeA"/>
    <property type="match status" value="1"/>
</dbReference>
<evidence type="ECO:0000256" key="3">
    <source>
        <dbReference type="ARBA" id="ARBA00022679"/>
    </source>
</evidence>
<dbReference type="CDD" id="cd18081">
    <property type="entry name" value="RlmH-like"/>
    <property type="match status" value="1"/>
</dbReference>
<keyword evidence="6" id="KW-0963">Cytoplasm</keyword>
<feature type="binding site" evidence="6">
    <location>
        <begin position="155"/>
        <end position="160"/>
    </location>
    <ligand>
        <name>S-adenosyl-L-methionine</name>
        <dbReference type="ChEBI" id="CHEBI:59789"/>
    </ligand>
</feature>
<evidence type="ECO:0000256" key="4">
    <source>
        <dbReference type="ARBA" id="ARBA00022691"/>
    </source>
</evidence>
<dbReference type="Proteomes" id="UP000032047">
    <property type="component" value="Unassembled WGS sequence"/>
</dbReference>
<evidence type="ECO:0000256" key="6">
    <source>
        <dbReference type="HAMAP-Rule" id="MF_00658"/>
    </source>
</evidence>
<comment type="subunit">
    <text evidence="6">Homodimer.</text>
</comment>
<dbReference type="Pfam" id="PF02590">
    <property type="entry name" value="SPOUT_MTase"/>
    <property type="match status" value="1"/>
</dbReference>
<keyword evidence="3 6" id="KW-0808">Transferase</keyword>
<dbReference type="Gene3D" id="3.40.1280.10">
    <property type="match status" value="1"/>
</dbReference>
<dbReference type="EC" id="2.1.1.177" evidence="6"/>
<dbReference type="GO" id="GO:0070038">
    <property type="term" value="F:rRNA (pseudouridine-N3-)-methyltransferase activity"/>
    <property type="evidence" value="ECO:0007669"/>
    <property type="project" value="UniProtKB-UniRule"/>
</dbReference>
<evidence type="ECO:0000313" key="8">
    <source>
        <dbReference type="Proteomes" id="UP000032047"/>
    </source>
</evidence>
<dbReference type="AlphaFoldDB" id="A0A0D0H004"/>
<keyword evidence="2 6" id="KW-0489">Methyltransferase</keyword>
<comment type="function">
    <text evidence="6">Specifically methylates the pseudouridine at position 1915 (m3Psi1915) in 23S rRNA.</text>
</comment>
<evidence type="ECO:0000256" key="1">
    <source>
        <dbReference type="ARBA" id="ARBA00022552"/>
    </source>
</evidence>
<evidence type="ECO:0000313" key="7">
    <source>
        <dbReference type="EMBL" id="KIP21376.1"/>
    </source>
</evidence>
<organism evidence="7 8">
    <name type="scientific">Anoxybacillus ayderensis</name>
    <dbReference type="NCBI Taxonomy" id="265546"/>
    <lineage>
        <taxon>Bacteria</taxon>
        <taxon>Bacillati</taxon>
        <taxon>Bacillota</taxon>
        <taxon>Bacilli</taxon>
        <taxon>Bacillales</taxon>
        <taxon>Anoxybacillaceae</taxon>
        <taxon>Anoxybacillus</taxon>
    </lineage>
</organism>
<dbReference type="InterPro" id="IPR003742">
    <property type="entry name" value="RlmH-like"/>
</dbReference>
<dbReference type="EMBL" id="JXTG01000005">
    <property type="protein sequence ID" value="KIP21376.1"/>
    <property type="molecule type" value="Genomic_DNA"/>
</dbReference>
<name>A0A0D0H004_9BACL</name>
<keyword evidence="4 6" id="KW-0949">S-adenosyl-L-methionine</keyword>
<comment type="catalytic activity">
    <reaction evidence="6">
        <text>pseudouridine(1915) in 23S rRNA + S-adenosyl-L-methionine = N(3)-methylpseudouridine(1915) in 23S rRNA + S-adenosyl-L-homocysteine + H(+)</text>
        <dbReference type="Rhea" id="RHEA:42752"/>
        <dbReference type="Rhea" id="RHEA-COMP:10221"/>
        <dbReference type="Rhea" id="RHEA-COMP:10222"/>
        <dbReference type="ChEBI" id="CHEBI:15378"/>
        <dbReference type="ChEBI" id="CHEBI:57856"/>
        <dbReference type="ChEBI" id="CHEBI:59789"/>
        <dbReference type="ChEBI" id="CHEBI:65314"/>
        <dbReference type="ChEBI" id="CHEBI:74486"/>
        <dbReference type="EC" id="2.1.1.177"/>
    </reaction>
</comment>
<dbReference type="SUPFAM" id="SSF75217">
    <property type="entry name" value="alpha/beta knot"/>
    <property type="match status" value="1"/>
</dbReference>
<keyword evidence="1 6" id="KW-0698">rRNA processing</keyword>
<dbReference type="PATRIC" id="fig|265546.4.peg.1377"/>
<dbReference type="InterPro" id="IPR029026">
    <property type="entry name" value="tRNA_m1G_MTases_N"/>
</dbReference>
<dbReference type="PANTHER" id="PTHR33603:SF1">
    <property type="entry name" value="RIBOSOMAL RNA LARGE SUBUNIT METHYLTRANSFERASE H"/>
    <property type="match status" value="1"/>
</dbReference>
<proteinExistence type="inferred from homology"/>
<dbReference type="GO" id="GO:0005737">
    <property type="term" value="C:cytoplasm"/>
    <property type="evidence" value="ECO:0007669"/>
    <property type="project" value="UniProtKB-SubCell"/>
</dbReference>
<dbReference type="HAMAP" id="MF_00658">
    <property type="entry name" value="23SrRNA_methyltr_H"/>
    <property type="match status" value="1"/>
</dbReference>
<comment type="subcellular location">
    <subcellularLocation>
        <location evidence="6">Cytoplasm</location>
    </subcellularLocation>
</comment>
<dbReference type="PIRSF" id="PIRSF004505">
    <property type="entry name" value="MT_bac"/>
    <property type="match status" value="1"/>
</dbReference>